<reference evidence="1" key="1">
    <citation type="journal article" date="2011" name="Environ. Microbiol.">
        <title>Time-series analyses of Monterey Bay coastal microbial picoplankton using a 'genome proxy' microarray.</title>
        <authorList>
            <person name="Rich V.I."/>
            <person name="Pham V.D."/>
            <person name="Eppley J."/>
            <person name="Shi Y."/>
            <person name="DeLong E.F."/>
        </authorList>
    </citation>
    <scope>NUCLEOTIDE SEQUENCE</scope>
</reference>
<accession>E0XPH5</accession>
<organism evidence="1">
    <name type="scientific">uncultured bacterium HF0070_11A08</name>
    <dbReference type="NCBI Taxonomy" id="710812"/>
    <lineage>
        <taxon>Bacteria</taxon>
        <taxon>environmental samples</taxon>
    </lineage>
</organism>
<dbReference type="AlphaFoldDB" id="E0XPH5"/>
<protein>
    <recommendedName>
        <fullName evidence="2">Phosphotransferase</fullName>
    </recommendedName>
</protein>
<dbReference type="SUPFAM" id="SSF89550">
    <property type="entry name" value="PHP domain-like"/>
    <property type="match status" value="1"/>
</dbReference>
<dbReference type="EMBL" id="GU474834">
    <property type="protein sequence ID" value="ADI16316.1"/>
    <property type="molecule type" value="Genomic_DNA"/>
</dbReference>
<sequence length="312" mass="33436">MLLSPFDHQGRMLRGNLHGHCDHSDGVLSAQRVTAAYLRLGYDFTCLTDHLWSDSSYAATSVNDTRHLDSNDFITIISAELHCPGKSIDSHGLWHIVANGLPLDFAMASESETGPQMVQRALDAGAFVTSAHPEWYSLTSDEAASLAHAHAVEIYNHTSTIRAARGSGVATADYLLNRGHRVLLTASDDSHFEVDDAGGGWVMVAATLDQAEIVTALKAGRYYSSSGATINAIELNGEGDGEMDGDRVTISCSPAHSVVISGAGHQARAEVGTNITKASFDLGNLKSDWFRVTIVGAAGCAWSNPYWLADYR</sequence>
<proteinExistence type="predicted"/>
<evidence type="ECO:0008006" key="2">
    <source>
        <dbReference type="Google" id="ProtNLM"/>
    </source>
</evidence>
<dbReference type="Gene3D" id="3.20.20.140">
    <property type="entry name" value="Metal-dependent hydrolases"/>
    <property type="match status" value="1"/>
</dbReference>
<name>E0XPH5_9BACT</name>
<dbReference type="InterPro" id="IPR016195">
    <property type="entry name" value="Pol/histidinol_Pase-like"/>
</dbReference>
<evidence type="ECO:0000313" key="1">
    <source>
        <dbReference type="EMBL" id="ADI16316.1"/>
    </source>
</evidence>